<evidence type="ECO:0000256" key="1">
    <source>
        <dbReference type="SAM" id="MobiDB-lite"/>
    </source>
</evidence>
<feature type="non-terminal residue" evidence="2">
    <location>
        <position position="1"/>
    </location>
</feature>
<keyword evidence="3" id="KW-1185">Reference proteome</keyword>
<dbReference type="Proteomes" id="UP000762676">
    <property type="component" value="Unassembled WGS sequence"/>
</dbReference>
<accession>A0AAV4H756</accession>
<proteinExistence type="predicted"/>
<feature type="region of interest" description="Disordered" evidence="1">
    <location>
        <begin position="1"/>
        <end position="20"/>
    </location>
</feature>
<name>A0AAV4H756_9GAST</name>
<gene>
    <name evidence="2" type="ORF">ElyMa_000900500</name>
</gene>
<dbReference type="EMBL" id="BMAT01001851">
    <property type="protein sequence ID" value="GFR93733.1"/>
    <property type="molecule type" value="Genomic_DNA"/>
</dbReference>
<dbReference type="AlphaFoldDB" id="A0AAV4H756"/>
<reference evidence="2 3" key="1">
    <citation type="journal article" date="2021" name="Elife">
        <title>Chloroplast acquisition without the gene transfer in kleptoplastic sea slugs, Plakobranchus ocellatus.</title>
        <authorList>
            <person name="Maeda T."/>
            <person name="Takahashi S."/>
            <person name="Yoshida T."/>
            <person name="Shimamura S."/>
            <person name="Takaki Y."/>
            <person name="Nagai Y."/>
            <person name="Toyoda A."/>
            <person name="Suzuki Y."/>
            <person name="Arimoto A."/>
            <person name="Ishii H."/>
            <person name="Satoh N."/>
            <person name="Nishiyama T."/>
            <person name="Hasebe M."/>
            <person name="Maruyama T."/>
            <person name="Minagawa J."/>
            <person name="Obokata J."/>
            <person name="Shigenobu S."/>
        </authorList>
    </citation>
    <scope>NUCLEOTIDE SEQUENCE [LARGE SCALE GENOMIC DNA]</scope>
</reference>
<protein>
    <submittedName>
        <fullName evidence="2">Uncharacterized protein</fullName>
    </submittedName>
</protein>
<evidence type="ECO:0000313" key="3">
    <source>
        <dbReference type="Proteomes" id="UP000762676"/>
    </source>
</evidence>
<comment type="caution">
    <text evidence="2">The sequence shown here is derived from an EMBL/GenBank/DDBJ whole genome shotgun (WGS) entry which is preliminary data.</text>
</comment>
<organism evidence="2 3">
    <name type="scientific">Elysia marginata</name>
    <dbReference type="NCBI Taxonomy" id="1093978"/>
    <lineage>
        <taxon>Eukaryota</taxon>
        <taxon>Metazoa</taxon>
        <taxon>Spiralia</taxon>
        <taxon>Lophotrochozoa</taxon>
        <taxon>Mollusca</taxon>
        <taxon>Gastropoda</taxon>
        <taxon>Heterobranchia</taxon>
        <taxon>Euthyneura</taxon>
        <taxon>Panpulmonata</taxon>
        <taxon>Sacoglossa</taxon>
        <taxon>Placobranchoidea</taxon>
        <taxon>Plakobranchidae</taxon>
        <taxon>Elysia</taxon>
    </lineage>
</organism>
<feature type="region of interest" description="Disordered" evidence="1">
    <location>
        <begin position="33"/>
        <end position="57"/>
    </location>
</feature>
<evidence type="ECO:0000313" key="2">
    <source>
        <dbReference type="EMBL" id="GFR93733.1"/>
    </source>
</evidence>
<sequence>KALTSLQTSKSYKPSPGCHSNSLYWAALYARSPKEGQRSQRNWTQTLSNSRPAPRML</sequence>
<feature type="compositionally biased region" description="Polar residues" evidence="1">
    <location>
        <begin position="39"/>
        <end position="51"/>
    </location>
</feature>